<organism evidence="3 4">
    <name type="scientific">Parthenolecanium corni</name>
    <dbReference type="NCBI Taxonomy" id="536013"/>
    <lineage>
        <taxon>Eukaryota</taxon>
        <taxon>Metazoa</taxon>
        <taxon>Ecdysozoa</taxon>
        <taxon>Arthropoda</taxon>
        <taxon>Hexapoda</taxon>
        <taxon>Insecta</taxon>
        <taxon>Pterygota</taxon>
        <taxon>Neoptera</taxon>
        <taxon>Paraneoptera</taxon>
        <taxon>Hemiptera</taxon>
        <taxon>Sternorrhyncha</taxon>
        <taxon>Coccoidea</taxon>
        <taxon>Coccidae</taxon>
        <taxon>Parthenolecanium</taxon>
    </lineage>
</organism>
<dbReference type="PANTHER" id="PTHR11202:SF3">
    <property type="entry name" value="SPROUTY-RELATED PROTEIN WITH EVH-1 DOMAIN, ISOFORM C"/>
    <property type="match status" value="1"/>
</dbReference>
<dbReference type="Gene3D" id="2.30.29.30">
    <property type="entry name" value="Pleckstrin-homology domain (PH domain)/Phosphotyrosine-binding domain (PTB)"/>
    <property type="match status" value="1"/>
</dbReference>
<dbReference type="Proteomes" id="UP001367676">
    <property type="component" value="Unassembled WGS sequence"/>
</dbReference>
<feature type="region of interest" description="Disordered" evidence="1">
    <location>
        <begin position="199"/>
        <end position="289"/>
    </location>
</feature>
<dbReference type="GO" id="GO:0019901">
    <property type="term" value="F:protein kinase binding"/>
    <property type="evidence" value="ECO:0007669"/>
    <property type="project" value="TreeGrafter"/>
</dbReference>
<feature type="compositionally biased region" description="Pro residues" evidence="1">
    <location>
        <begin position="254"/>
        <end position="270"/>
    </location>
</feature>
<accession>A0AAN9TLW0</accession>
<sequence>MEKGQSGKWIWENGGYNGTVLVRLRAVAMERDDNSEGWVPIGAGGLSNVCVVKRAVTSPVLSAIPDAPAATATSSLPGAPCPDLRPATNTNSLNSRYEFVIYAHRLIDNELVFRCTICKDFEYNKVMPTFHNWKTGGKRVGLIFQTAADGRVFDRGIMGVLVELSAGLELLPPSLTSLENDNEVFMAVELPYKFDNKRKSEMNSRHVSPTSTDSSSQKGTSSVSETELKTYRYKQQQPQQSLSPKEQSHTYQPSIPPPNLSVFPHQPPRPMEVGRNRNAFYPPASPPAPPLPQTANAAMMLAQMPESPEAFKKRLVEQQSTTELHYHHPNHPHHQHHVSSSFANNEKPPSVVCRHCRKTYTSEENVKGSCEQAPDCVRSGIHAVTCIPCARTIVYHCLSSRRRNNFVAHPECDDRDCECGSGHYRCSGRWIGLTILSILLPCLWCYPLLKACHLCGVSCGVCGGRHEPMNAPPPPHSSTTTS</sequence>
<dbReference type="PROSITE" id="PS50229">
    <property type="entry name" value="WH1"/>
    <property type="match status" value="1"/>
</dbReference>
<keyword evidence="4" id="KW-1185">Reference proteome</keyword>
<proteinExistence type="predicted"/>
<dbReference type="InterPro" id="IPR011993">
    <property type="entry name" value="PH-like_dom_sf"/>
</dbReference>
<dbReference type="InterPro" id="IPR007875">
    <property type="entry name" value="Sprouty"/>
</dbReference>
<reference evidence="3 4" key="1">
    <citation type="submission" date="2024-03" db="EMBL/GenBank/DDBJ databases">
        <title>Adaptation during the transition from Ophiocordyceps entomopathogen to insect associate is accompanied by gene loss and intensified selection.</title>
        <authorList>
            <person name="Ward C.M."/>
            <person name="Onetto C.A."/>
            <person name="Borneman A.R."/>
        </authorList>
    </citation>
    <scope>NUCLEOTIDE SEQUENCE [LARGE SCALE GENOMIC DNA]</scope>
    <source>
        <strain evidence="3">AWRI1</strain>
        <tissue evidence="3">Single Adult Female</tissue>
    </source>
</reference>
<feature type="compositionally biased region" description="Low complexity" evidence="1">
    <location>
        <begin position="234"/>
        <end position="245"/>
    </location>
</feature>
<dbReference type="InterPro" id="IPR041937">
    <property type="entry name" value="SPRE_EVH1"/>
</dbReference>
<evidence type="ECO:0000259" key="2">
    <source>
        <dbReference type="PROSITE" id="PS50229"/>
    </source>
</evidence>
<dbReference type="GO" id="GO:0016020">
    <property type="term" value="C:membrane"/>
    <property type="evidence" value="ECO:0007669"/>
    <property type="project" value="InterPro"/>
</dbReference>
<evidence type="ECO:0000256" key="1">
    <source>
        <dbReference type="SAM" id="MobiDB-lite"/>
    </source>
</evidence>
<dbReference type="CDD" id="cd10574">
    <property type="entry name" value="EVH1_SPRED-like"/>
    <property type="match status" value="1"/>
</dbReference>
<feature type="compositionally biased region" description="Low complexity" evidence="1">
    <location>
        <begin position="210"/>
        <end position="225"/>
    </location>
</feature>
<dbReference type="GO" id="GO:0043409">
    <property type="term" value="P:negative regulation of MAPK cascade"/>
    <property type="evidence" value="ECO:0007669"/>
    <property type="project" value="TreeGrafter"/>
</dbReference>
<comment type="caution">
    <text evidence="3">The sequence shown here is derived from an EMBL/GenBank/DDBJ whole genome shotgun (WGS) entry which is preliminary data.</text>
</comment>
<feature type="compositionally biased region" description="Basic residues" evidence="1">
    <location>
        <begin position="327"/>
        <end position="337"/>
    </location>
</feature>
<dbReference type="SUPFAM" id="SSF50729">
    <property type="entry name" value="PH domain-like"/>
    <property type="match status" value="1"/>
</dbReference>
<feature type="region of interest" description="Disordered" evidence="1">
    <location>
        <begin position="325"/>
        <end position="345"/>
    </location>
</feature>
<dbReference type="EMBL" id="JBBCAQ010000036">
    <property type="protein sequence ID" value="KAK7575466.1"/>
    <property type="molecule type" value="Genomic_DNA"/>
</dbReference>
<dbReference type="SMART" id="SM00461">
    <property type="entry name" value="WH1"/>
    <property type="match status" value="1"/>
</dbReference>
<gene>
    <name evidence="3" type="ORF">V9T40_011752</name>
</gene>
<dbReference type="Pfam" id="PF00568">
    <property type="entry name" value="WH1"/>
    <property type="match status" value="1"/>
</dbReference>
<evidence type="ECO:0000313" key="4">
    <source>
        <dbReference type="Proteomes" id="UP001367676"/>
    </source>
</evidence>
<evidence type="ECO:0000313" key="3">
    <source>
        <dbReference type="EMBL" id="KAK7575466.1"/>
    </source>
</evidence>
<name>A0AAN9TLW0_9HEMI</name>
<dbReference type="PROSITE" id="PS51227">
    <property type="entry name" value="SPR"/>
    <property type="match status" value="1"/>
</dbReference>
<feature type="domain" description="WH1" evidence="2">
    <location>
        <begin position="13"/>
        <end position="164"/>
    </location>
</feature>
<dbReference type="PANTHER" id="PTHR11202">
    <property type="entry name" value="SPROUTY-RELATED, EVH1 DOMAIN-CONTAINING PROTEIN FAMILY MEMBER"/>
    <property type="match status" value="1"/>
</dbReference>
<dbReference type="Pfam" id="PF05210">
    <property type="entry name" value="Sprouty"/>
    <property type="match status" value="1"/>
</dbReference>
<protein>
    <recommendedName>
        <fullName evidence="2">WH1 domain-containing protein</fullName>
    </recommendedName>
</protein>
<dbReference type="AlphaFoldDB" id="A0AAN9TLW0"/>
<dbReference type="InterPro" id="IPR000697">
    <property type="entry name" value="WH1/EVH1_dom"/>
</dbReference>